<dbReference type="Proteomes" id="UP000501868">
    <property type="component" value="Chromosome"/>
</dbReference>
<feature type="domain" description="YpoC-like" evidence="1">
    <location>
        <begin position="6"/>
        <end position="114"/>
    </location>
</feature>
<name>A0A6H1P7W4_PRIMG</name>
<reference evidence="2 3" key="1">
    <citation type="submission" date="2020-04" db="EMBL/GenBank/DDBJ databases">
        <title>Genome-Wide Identification of 5-Methylcytosine Sites in Bacterial Genomes By High-Throughput Sequencing of MspJI Restriction Fragments.</title>
        <authorList>
            <person name="Wu V."/>
        </authorList>
    </citation>
    <scope>NUCLEOTIDE SEQUENCE [LARGE SCALE GENOMIC DNA]</scope>
    <source>
        <strain evidence="2 3">S2</strain>
    </source>
</reference>
<dbReference type="EMBL" id="CP051128">
    <property type="protein sequence ID" value="QIZ09690.1"/>
    <property type="molecule type" value="Genomic_DNA"/>
</dbReference>
<dbReference type="AlphaFoldDB" id="A0A6H1P7W4"/>
<dbReference type="InterPro" id="IPR048427">
    <property type="entry name" value="YpoC"/>
</dbReference>
<dbReference type="Pfam" id="PF21747">
    <property type="entry name" value="YpoC"/>
    <property type="match status" value="1"/>
</dbReference>
<protein>
    <recommendedName>
        <fullName evidence="1">YpoC-like domain-containing protein</fullName>
    </recommendedName>
</protein>
<sequence>MDKKVENISSLLKEWENSRVQLEALFRDRDYESAKVLMEKGILMFIQFLSWSNELPATLDEPFNSNKFEFKPVNVEERLGFIMSRPNLYHSYRQLLELMVEQEKLYSKRSILKKASKPKG</sequence>
<evidence type="ECO:0000259" key="1">
    <source>
        <dbReference type="Pfam" id="PF21747"/>
    </source>
</evidence>
<evidence type="ECO:0000313" key="2">
    <source>
        <dbReference type="EMBL" id="QIZ09690.1"/>
    </source>
</evidence>
<accession>A0A6H1P7W4</accession>
<reference evidence="2 3" key="2">
    <citation type="submission" date="2020-04" db="EMBL/GenBank/DDBJ databases">
        <authorList>
            <person name="Fomenkov A."/>
            <person name="Anton B.P."/>
            <person name="Roberts R.J."/>
        </authorList>
    </citation>
    <scope>NUCLEOTIDE SEQUENCE [LARGE SCALE GENOMIC DNA]</scope>
    <source>
        <strain evidence="2 3">S2</strain>
    </source>
</reference>
<evidence type="ECO:0000313" key="3">
    <source>
        <dbReference type="Proteomes" id="UP000501868"/>
    </source>
</evidence>
<organism evidence="2 3">
    <name type="scientific">Priestia megaterium</name>
    <name type="common">Bacillus megaterium</name>
    <dbReference type="NCBI Taxonomy" id="1404"/>
    <lineage>
        <taxon>Bacteria</taxon>
        <taxon>Bacillati</taxon>
        <taxon>Bacillota</taxon>
        <taxon>Bacilli</taxon>
        <taxon>Bacillales</taxon>
        <taxon>Bacillaceae</taxon>
        <taxon>Priestia</taxon>
    </lineage>
</organism>
<gene>
    <name evidence="2" type="ORF">HFZ78_25890</name>
</gene>
<proteinExistence type="predicted"/>